<dbReference type="Proteomes" id="UP000013243">
    <property type="component" value="Chromosome"/>
</dbReference>
<evidence type="ECO:0000313" key="3">
    <source>
        <dbReference type="Proteomes" id="UP000013243"/>
    </source>
</evidence>
<dbReference type="OrthoDB" id="7204880at2"/>
<dbReference type="RefSeq" id="WP_005614342.1">
    <property type="nucleotide sequence ID" value="NZ_CP015230.1"/>
</dbReference>
<proteinExistence type="inferred from homology"/>
<dbReference type="NCBIfam" id="NF010240">
    <property type="entry name" value="PRK13687.1"/>
    <property type="match status" value="1"/>
</dbReference>
<dbReference type="Pfam" id="PF09857">
    <property type="entry name" value="YjhX_toxin"/>
    <property type="match status" value="1"/>
</dbReference>
<evidence type="ECO:0000313" key="2">
    <source>
        <dbReference type="EMBL" id="ANP39500.1"/>
    </source>
</evidence>
<dbReference type="STRING" id="1265309.K529_001865"/>
<gene>
    <name evidence="2" type="ORF">K529_001865</name>
</gene>
<dbReference type="InterPro" id="IPR018654">
    <property type="entry name" value="YjhX_toxin"/>
</dbReference>
<comment type="similarity">
    <text evidence="1">Belongs to the UPF0386 family.</text>
</comment>
<protein>
    <recommendedName>
        <fullName evidence="1">UPF0386 protein K529_001865</fullName>
    </recommendedName>
</protein>
<dbReference type="KEGG" id="rmb:K529_001865"/>
<dbReference type="GeneID" id="28248539"/>
<sequence>MNISKNEQRVLHALAQGGRILYERAANGRVTEVICYTRDGLILTNCTLEIFQKLRRKRLVESKCSSPYRISDKGRRSVRSQLDNR</sequence>
<dbReference type="EMBL" id="CP015230">
    <property type="protein sequence ID" value="ANP39500.1"/>
    <property type="molecule type" value="Genomic_DNA"/>
</dbReference>
<organism evidence="2 3">
    <name type="scientific">Tritonibacter mobilis F1926</name>
    <dbReference type="NCBI Taxonomy" id="1265309"/>
    <lineage>
        <taxon>Bacteria</taxon>
        <taxon>Pseudomonadati</taxon>
        <taxon>Pseudomonadota</taxon>
        <taxon>Alphaproteobacteria</taxon>
        <taxon>Rhodobacterales</taxon>
        <taxon>Paracoccaceae</taxon>
        <taxon>Tritonibacter</taxon>
    </lineage>
</organism>
<evidence type="ECO:0000256" key="1">
    <source>
        <dbReference type="HAMAP-Rule" id="MF_00827"/>
    </source>
</evidence>
<reference evidence="2 3" key="1">
    <citation type="journal article" date="2016" name="ISME J.">
        <title>Global occurrence and heterogeneity of the Roseobacter-clade species Ruegeria mobilis.</title>
        <authorList>
            <person name="Sonnenschein E."/>
            <person name="Gram L."/>
        </authorList>
    </citation>
    <scope>NUCLEOTIDE SEQUENCE [LARGE SCALE GENOMIC DNA]</scope>
    <source>
        <strain evidence="2 3">F1926</strain>
    </source>
</reference>
<name>A0A1B0ZYT9_9RHOB</name>
<dbReference type="AlphaFoldDB" id="A0A1B0ZYT9"/>
<dbReference type="HAMAP" id="MF_00827">
    <property type="entry name" value="UPF0386"/>
    <property type="match status" value="1"/>
</dbReference>
<accession>A0A1B0ZYT9</accession>